<name>A0A6S7EZM5_9BURK</name>
<sequence length="206" mass="21858">MNDDISAYERQGFGASMAPKAPYGLLIVDLVNGFADPAVFGGGNIPQAIEQTIGLLAHARKQGWPVAHSRIVFADDDADHNIFTLKVPGMLTLKEADHNSAIVPQLAPAAGELVVRKTVPSAFFGTSLAAWLAQRGVQTLLVAGAVTSGCVRASVVDAMQYGFRPLVVSDCVGDRAIGPHEANLFDMQQKYATVLTRDEALRATQA</sequence>
<keyword evidence="4" id="KW-1185">Reference proteome</keyword>
<keyword evidence="1 3" id="KW-0378">Hydrolase</keyword>
<evidence type="ECO:0000313" key="3">
    <source>
        <dbReference type="EMBL" id="CAB3931354.1"/>
    </source>
</evidence>
<feature type="domain" description="Isochorismatase-like" evidence="2">
    <location>
        <begin position="25"/>
        <end position="198"/>
    </location>
</feature>
<reference evidence="3 4" key="1">
    <citation type="submission" date="2020-04" db="EMBL/GenBank/DDBJ databases">
        <authorList>
            <person name="De Canck E."/>
        </authorList>
    </citation>
    <scope>NUCLEOTIDE SEQUENCE [LARGE SCALE GENOMIC DNA]</scope>
    <source>
        <strain evidence="3 4">LMG 6000</strain>
    </source>
</reference>
<dbReference type="AlphaFoldDB" id="A0A6S7EZM5"/>
<organism evidence="3 4">
    <name type="scientific">Achromobacter insolitus</name>
    <dbReference type="NCBI Taxonomy" id="217204"/>
    <lineage>
        <taxon>Bacteria</taxon>
        <taxon>Pseudomonadati</taxon>
        <taxon>Pseudomonadota</taxon>
        <taxon>Betaproteobacteria</taxon>
        <taxon>Burkholderiales</taxon>
        <taxon>Alcaligenaceae</taxon>
        <taxon>Achromobacter</taxon>
    </lineage>
</organism>
<dbReference type="RefSeq" id="WP_042793094.1">
    <property type="nucleotide sequence ID" value="NZ_CADIJK010000016.1"/>
</dbReference>
<dbReference type="Proteomes" id="UP000494183">
    <property type="component" value="Unassembled WGS sequence"/>
</dbReference>
<dbReference type="Pfam" id="PF00857">
    <property type="entry name" value="Isochorismatase"/>
    <property type="match status" value="1"/>
</dbReference>
<dbReference type="EMBL" id="CADILH010000003">
    <property type="protein sequence ID" value="CAB3931354.1"/>
    <property type="molecule type" value="Genomic_DNA"/>
</dbReference>
<dbReference type="PANTHER" id="PTHR43540">
    <property type="entry name" value="PEROXYUREIDOACRYLATE/UREIDOACRYLATE AMIDOHYDROLASE-RELATED"/>
    <property type="match status" value="1"/>
</dbReference>
<dbReference type="PANTHER" id="PTHR43540:SF1">
    <property type="entry name" value="ISOCHORISMATASE HYDROLASE"/>
    <property type="match status" value="1"/>
</dbReference>
<dbReference type="InterPro" id="IPR050272">
    <property type="entry name" value="Isochorismatase-like_hydrls"/>
</dbReference>
<dbReference type="InterPro" id="IPR000868">
    <property type="entry name" value="Isochorismatase-like_dom"/>
</dbReference>
<dbReference type="EC" id="3.5.1.107" evidence="3"/>
<gene>
    <name evidence="3" type="primary">nicF_1</name>
    <name evidence="3" type="ORF">LMG6000_02109</name>
</gene>
<dbReference type="GeneID" id="92765033"/>
<evidence type="ECO:0000313" key="4">
    <source>
        <dbReference type="Proteomes" id="UP000494183"/>
    </source>
</evidence>
<dbReference type="Gene3D" id="3.40.50.850">
    <property type="entry name" value="Isochorismatase-like"/>
    <property type="match status" value="1"/>
</dbReference>
<dbReference type="CDD" id="cd01015">
    <property type="entry name" value="CSHase"/>
    <property type="match status" value="1"/>
</dbReference>
<evidence type="ECO:0000259" key="2">
    <source>
        <dbReference type="Pfam" id="PF00857"/>
    </source>
</evidence>
<dbReference type="KEGG" id="ais:BUW96_02615"/>
<protein>
    <submittedName>
        <fullName evidence="3">Maleamate amidohydrolase</fullName>
        <ecNumber evidence="3">3.5.1.107</ecNumber>
    </submittedName>
</protein>
<evidence type="ECO:0000256" key="1">
    <source>
        <dbReference type="ARBA" id="ARBA00022801"/>
    </source>
</evidence>
<dbReference type="GO" id="GO:0016787">
    <property type="term" value="F:hydrolase activity"/>
    <property type="evidence" value="ECO:0007669"/>
    <property type="project" value="UniProtKB-KW"/>
</dbReference>
<dbReference type="InterPro" id="IPR036380">
    <property type="entry name" value="Isochorismatase-like_sf"/>
</dbReference>
<accession>A0A6S7EZM5</accession>
<dbReference type="SUPFAM" id="SSF52499">
    <property type="entry name" value="Isochorismatase-like hydrolases"/>
    <property type="match status" value="1"/>
</dbReference>
<proteinExistence type="predicted"/>
<dbReference type="OrthoDB" id="5360912at2"/>